<proteinExistence type="inferred from homology"/>
<gene>
    <name evidence="7" type="ordered locus">MTR_4g036005</name>
</gene>
<dbReference type="EnsemblPlants" id="KEH29377">
    <property type="protein sequence ID" value="KEH29377"/>
    <property type="gene ID" value="MTR_4g036005"/>
</dbReference>
<evidence type="ECO:0000256" key="2">
    <source>
        <dbReference type="ARBA" id="ARBA00022679"/>
    </source>
</evidence>
<evidence type="ECO:0000256" key="1">
    <source>
        <dbReference type="ARBA" id="ARBA00022603"/>
    </source>
</evidence>
<evidence type="ECO:0000256" key="4">
    <source>
        <dbReference type="PROSITE-ProRule" id="PRU00914"/>
    </source>
</evidence>
<dbReference type="GO" id="GO:0008168">
    <property type="term" value="F:methyltransferase activity"/>
    <property type="evidence" value="ECO:0000318"/>
    <property type="project" value="GO_Central"/>
</dbReference>
<keyword evidence="9" id="KW-1185">Reference proteome</keyword>
<dbReference type="InterPro" id="IPR041698">
    <property type="entry name" value="Methyltransf_25"/>
</dbReference>
<dbReference type="SUPFAM" id="SSF53335">
    <property type="entry name" value="S-adenosyl-L-methionine-dependent methyltransferases"/>
    <property type="match status" value="1"/>
</dbReference>
<feature type="region of interest" description="SAM motif I" evidence="4">
    <location>
        <begin position="80"/>
        <end position="89"/>
    </location>
</feature>
<dbReference type="EMBL" id="CM001220">
    <property type="protein sequence ID" value="KEH29377.1"/>
    <property type="molecule type" value="Genomic_DNA"/>
</dbReference>
<reference evidence="7 9" key="1">
    <citation type="journal article" date="2011" name="Nature">
        <title>The Medicago genome provides insight into the evolution of rhizobial symbioses.</title>
        <authorList>
            <person name="Young N.D."/>
            <person name="Debelle F."/>
            <person name="Oldroyd G.E."/>
            <person name="Geurts R."/>
            <person name="Cannon S.B."/>
            <person name="Udvardi M.K."/>
            <person name="Benedito V.A."/>
            <person name="Mayer K.F."/>
            <person name="Gouzy J."/>
            <person name="Schoof H."/>
            <person name="Van de Peer Y."/>
            <person name="Proost S."/>
            <person name="Cook D.R."/>
            <person name="Meyers B.C."/>
            <person name="Spannagl M."/>
            <person name="Cheung F."/>
            <person name="De Mita S."/>
            <person name="Krishnakumar V."/>
            <person name="Gundlach H."/>
            <person name="Zhou S."/>
            <person name="Mudge J."/>
            <person name="Bharti A.K."/>
            <person name="Murray J.D."/>
            <person name="Naoumkina M.A."/>
            <person name="Rosen B."/>
            <person name="Silverstein K.A."/>
            <person name="Tang H."/>
            <person name="Rombauts S."/>
            <person name="Zhao P.X."/>
            <person name="Zhou P."/>
            <person name="Barbe V."/>
            <person name="Bardou P."/>
            <person name="Bechner M."/>
            <person name="Bellec A."/>
            <person name="Berger A."/>
            <person name="Berges H."/>
            <person name="Bidwell S."/>
            <person name="Bisseling T."/>
            <person name="Choisne N."/>
            <person name="Couloux A."/>
            <person name="Denny R."/>
            <person name="Deshpande S."/>
            <person name="Dai X."/>
            <person name="Doyle J.J."/>
            <person name="Dudez A.M."/>
            <person name="Farmer A.D."/>
            <person name="Fouteau S."/>
            <person name="Franken C."/>
            <person name="Gibelin C."/>
            <person name="Gish J."/>
            <person name="Goldstein S."/>
            <person name="Gonzalez A.J."/>
            <person name="Green P.J."/>
            <person name="Hallab A."/>
            <person name="Hartog M."/>
            <person name="Hua A."/>
            <person name="Humphray S.J."/>
            <person name="Jeong D.H."/>
            <person name="Jing Y."/>
            <person name="Jocker A."/>
            <person name="Kenton S.M."/>
            <person name="Kim D.J."/>
            <person name="Klee K."/>
            <person name="Lai H."/>
            <person name="Lang C."/>
            <person name="Lin S."/>
            <person name="Macmil S.L."/>
            <person name="Magdelenat G."/>
            <person name="Matthews L."/>
            <person name="McCorrison J."/>
            <person name="Monaghan E.L."/>
            <person name="Mun J.H."/>
            <person name="Najar F.Z."/>
            <person name="Nicholson C."/>
            <person name="Noirot C."/>
            <person name="O'Bleness M."/>
            <person name="Paule C.R."/>
            <person name="Poulain J."/>
            <person name="Prion F."/>
            <person name="Qin B."/>
            <person name="Qu C."/>
            <person name="Retzel E.F."/>
            <person name="Riddle C."/>
            <person name="Sallet E."/>
            <person name="Samain S."/>
            <person name="Samson N."/>
            <person name="Sanders I."/>
            <person name="Saurat O."/>
            <person name="Scarpelli C."/>
            <person name="Schiex T."/>
            <person name="Segurens B."/>
            <person name="Severin A.J."/>
            <person name="Sherrier D.J."/>
            <person name="Shi R."/>
            <person name="Sims S."/>
            <person name="Singer S.R."/>
            <person name="Sinharoy S."/>
            <person name="Sterck L."/>
            <person name="Viollet A."/>
            <person name="Wang B.B."/>
            <person name="Wang K."/>
            <person name="Wang M."/>
            <person name="Wang X."/>
            <person name="Warfsmann J."/>
            <person name="Weissenbach J."/>
            <person name="White D.D."/>
            <person name="White J.D."/>
            <person name="Wiley G.B."/>
            <person name="Wincker P."/>
            <person name="Xing Y."/>
            <person name="Yang L."/>
            <person name="Yao Z."/>
            <person name="Ying F."/>
            <person name="Zhai J."/>
            <person name="Zhou L."/>
            <person name="Zuber A."/>
            <person name="Denarie J."/>
            <person name="Dixon R.A."/>
            <person name="May G.D."/>
            <person name="Schwartz D.C."/>
            <person name="Rogers J."/>
            <person name="Quetier F."/>
            <person name="Town C.D."/>
            <person name="Roe B.A."/>
        </authorList>
    </citation>
    <scope>NUCLEOTIDE SEQUENCE [LARGE SCALE GENOMIC DNA]</scope>
    <source>
        <strain evidence="7">A17</strain>
        <strain evidence="8 9">cv. Jemalong A17</strain>
    </source>
</reference>
<evidence type="ECO:0000256" key="5">
    <source>
        <dbReference type="SAM" id="MobiDB-lite"/>
    </source>
</evidence>
<dbReference type="Pfam" id="PF13649">
    <property type="entry name" value="Methyltransf_25"/>
    <property type="match status" value="1"/>
</dbReference>
<evidence type="ECO:0000256" key="3">
    <source>
        <dbReference type="ARBA" id="ARBA00022691"/>
    </source>
</evidence>
<accession>A0A072UIB3</accession>
<feature type="region of interest" description="Disordered" evidence="5">
    <location>
        <begin position="257"/>
        <end position="283"/>
    </location>
</feature>
<dbReference type="InterPro" id="IPR025774">
    <property type="entry name" value="PiNMT-like"/>
</dbReference>
<dbReference type="PROSITE" id="PS51581">
    <property type="entry name" value="SAM_GTMT"/>
    <property type="match status" value="1"/>
</dbReference>
<reference evidence="7 9" key="2">
    <citation type="journal article" date="2014" name="BMC Genomics">
        <title>An improved genome release (version Mt4.0) for the model legume Medicago truncatula.</title>
        <authorList>
            <person name="Tang H."/>
            <person name="Krishnakumar V."/>
            <person name="Bidwell S."/>
            <person name="Rosen B."/>
            <person name="Chan A."/>
            <person name="Zhou S."/>
            <person name="Gentzbittel L."/>
            <person name="Childs K.L."/>
            <person name="Yandell M."/>
            <person name="Gundlach H."/>
            <person name="Mayer K.F."/>
            <person name="Schwartz D.C."/>
            <person name="Town C.D."/>
        </authorList>
    </citation>
    <scope>GENOME REANNOTATION</scope>
    <source>
        <strain evidence="7">A17</strain>
        <strain evidence="8 9">cv. Jemalong A17</strain>
    </source>
</reference>
<dbReference type="CDD" id="cd02440">
    <property type="entry name" value="AdoMet_MTases"/>
    <property type="match status" value="1"/>
</dbReference>
<comment type="similarity">
    <text evidence="4">Belongs to the class I-like SAM-binding methyltransferase superfamily. gTMT family.</text>
</comment>
<name>A0A072UIB3_MEDTR</name>
<dbReference type="InterPro" id="IPR029063">
    <property type="entry name" value="SAM-dependent_MTases_sf"/>
</dbReference>
<evidence type="ECO:0000313" key="7">
    <source>
        <dbReference type="EMBL" id="KEH29377.1"/>
    </source>
</evidence>
<dbReference type="HOGENOM" id="CLU_922475_0_0_1"/>
<keyword evidence="2 4" id="KW-0808">Transferase</keyword>
<keyword evidence="1 4" id="KW-0489">Methyltransferase</keyword>
<dbReference type="Proteomes" id="UP000002051">
    <property type="component" value="Chromosome 4"/>
</dbReference>
<dbReference type="Gene3D" id="3.40.50.150">
    <property type="entry name" value="Vaccinia Virus protein VP39"/>
    <property type="match status" value="1"/>
</dbReference>
<dbReference type="PANTHER" id="PTHR43591:SF81">
    <property type="entry name" value="MAGNESIUM PROTOPORPHYRIN IX METHYLTRANSFERASE, CHLOROPLASTIC-RELATED"/>
    <property type="match status" value="1"/>
</dbReference>
<dbReference type="AlphaFoldDB" id="A0A072UIB3"/>
<organism evidence="7 9">
    <name type="scientific">Medicago truncatula</name>
    <name type="common">Barrel medic</name>
    <name type="synonym">Medicago tribuloides</name>
    <dbReference type="NCBI Taxonomy" id="3880"/>
    <lineage>
        <taxon>Eukaryota</taxon>
        <taxon>Viridiplantae</taxon>
        <taxon>Streptophyta</taxon>
        <taxon>Embryophyta</taxon>
        <taxon>Tracheophyta</taxon>
        <taxon>Spermatophyta</taxon>
        <taxon>Magnoliopsida</taxon>
        <taxon>eudicotyledons</taxon>
        <taxon>Gunneridae</taxon>
        <taxon>Pentapetalae</taxon>
        <taxon>rosids</taxon>
        <taxon>fabids</taxon>
        <taxon>Fabales</taxon>
        <taxon>Fabaceae</taxon>
        <taxon>Papilionoideae</taxon>
        <taxon>50 kb inversion clade</taxon>
        <taxon>NPAAA clade</taxon>
        <taxon>Hologalegina</taxon>
        <taxon>IRL clade</taxon>
        <taxon>Trifolieae</taxon>
        <taxon>Medicago</taxon>
    </lineage>
</organism>
<dbReference type="STRING" id="3880.A0A072UIB3"/>
<dbReference type="PANTHER" id="PTHR43591">
    <property type="entry name" value="METHYLTRANSFERASE"/>
    <property type="match status" value="1"/>
</dbReference>
<evidence type="ECO:0000313" key="8">
    <source>
        <dbReference type="EnsemblPlants" id="KEH29377"/>
    </source>
</evidence>
<keyword evidence="3 4" id="KW-0949">S-adenosyl-L-methionine</keyword>
<sequence length="302" mass="33683">MELQRKEEEKKKFKSGVATFYDEFSGQWEHIYESDHIHHGFYDPNSTEPLDHHSARIRMLEEAIRFANISEDPTKRPKSIIDVGCGIGGTSRYLAKKYGASCVGITLSPVQAERANTLATAQGLADKVSFRVADALEQPFSDGKFDLLWSMESAEYMPDKEKDIKTEDWSTYAAPFWPALIRSALSWKDLQLPITTRYAKIQIRKYLKRRDEIEQEDSDSNHVVVCTGSTSNVGGVSSGGEMDGNVAYNSDNNRAWSSDHGRFHHPASLGTRPGSTDTQDGSLWGPMGAIPFLKGLEPAPPH</sequence>
<protein>
    <submittedName>
        <fullName evidence="7">Cyclopropane-fatty-acyl-phospholipid synthase</fullName>
    </submittedName>
</protein>
<dbReference type="GO" id="GO:0032259">
    <property type="term" value="P:methylation"/>
    <property type="evidence" value="ECO:0007669"/>
    <property type="project" value="UniProtKB-UniRule"/>
</dbReference>
<evidence type="ECO:0000313" key="9">
    <source>
        <dbReference type="Proteomes" id="UP000002051"/>
    </source>
</evidence>
<reference evidence="8" key="3">
    <citation type="submission" date="2015-04" db="UniProtKB">
        <authorList>
            <consortium name="EnsemblPlants"/>
        </authorList>
    </citation>
    <scope>IDENTIFICATION</scope>
    <source>
        <strain evidence="8">cv. Jemalong A17</strain>
    </source>
</reference>
<feature type="region of interest" description="SAM motif II" evidence="4">
    <location>
        <begin position="143"/>
        <end position="151"/>
    </location>
</feature>
<comment type="caution">
    <text evidence="4">Lacks conserved residue(s) required for the propagation of feature annotation.</text>
</comment>
<evidence type="ECO:0000259" key="6">
    <source>
        <dbReference type="Pfam" id="PF13649"/>
    </source>
</evidence>
<feature type="domain" description="Methyltransferase" evidence="6">
    <location>
        <begin position="80"/>
        <end position="162"/>
    </location>
</feature>